<proteinExistence type="predicted"/>
<evidence type="ECO:0000313" key="2">
    <source>
        <dbReference type="EMBL" id="AQQ58744.1"/>
    </source>
</evidence>
<dbReference type="Proteomes" id="UP000188298">
    <property type="component" value="Chromosome"/>
</dbReference>
<protein>
    <submittedName>
        <fullName evidence="2">Uncharacterized protein</fullName>
    </submittedName>
</protein>
<dbReference type="AlphaFoldDB" id="A0A1Q2LE93"/>
<organism evidence="2 3">
    <name type="scientific">Helicobacter bilis</name>
    <dbReference type="NCBI Taxonomy" id="37372"/>
    <lineage>
        <taxon>Bacteria</taxon>
        <taxon>Pseudomonadati</taxon>
        <taxon>Campylobacterota</taxon>
        <taxon>Epsilonproteobacteria</taxon>
        <taxon>Campylobacterales</taxon>
        <taxon>Helicobacteraceae</taxon>
        <taxon>Helicobacter</taxon>
    </lineage>
</organism>
<gene>
    <name evidence="2" type="ORF">XJ32_00045</name>
</gene>
<dbReference type="EMBL" id="CP019645">
    <property type="protein sequence ID" value="AQQ58744.1"/>
    <property type="molecule type" value="Genomic_DNA"/>
</dbReference>
<evidence type="ECO:0000256" key="1">
    <source>
        <dbReference type="SAM" id="Phobius"/>
    </source>
</evidence>
<keyword evidence="1" id="KW-1133">Transmembrane helix</keyword>
<accession>A0A1Q2LE93</accession>
<feature type="transmembrane region" description="Helical" evidence="1">
    <location>
        <begin position="139"/>
        <end position="158"/>
    </location>
</feature>
<feature type="transmembrane region" description="Helical" evidence="1">
    <location>
        <begin position="18"/>
        <end position="36"/>
    </location>
</feature>
<dbReference type="RefSeq" id="WP_005218108.1">
    <property type="nucleotide sequence ID" value="NZ_CABKOK010000009.1"/>
</dbReference>
<keyword evidence="1" id="KW-0472">Membrane</keyword>
<keyword evidence="1" id="KW-0812">Transmembrane</keyword>
<reference evidence="2 3" key="1">
    <citation type="submission" date="2017-02" db="EMBL/GenBank/DDBJ databases">
        <title>Whole genome sequencing of Helicobacter bilis strain AAQJH.</title>
        <authorList>
            <person name="Conlan S."/>
            <person name="Thomas P.J."/>
            <person name="Mullikin J."/>
            <person name="Palmore T.N."/>
            <person name="Frank K.M."/>
            <person name="Segre J.A."/>
        </authorList>
    </citation>
    <scope>NUCLEOTIDE SEQUENCE [LARGE SCALE GENOMIC DNA]</scope>
    <source>
        <strain evidence="2 3">AAQJH</strain>
    </source>
</reference>
<evidence type="ECO:0000313" key="3">
    <source>
        <dbReference type="Proteomes" id="UP000188298"/>
    </source>
</evidence>
<feature type="transmembrane region" description="Helical" evidence="1">
    <location>
        <begin position="42"/>
        <end position="61"/>
    </location>
</feature>
<feature type="transmembrane region" description="Helical" evidence="1">
    <location>
        <begin position="73"/>
        <end position="90"/>
    </location>
</feature>
<name>A0A1Q2LE93_9HELI</name>
<feature type="transmembrane region" description="Helical" evidence="1">
    <location>
        <begin position="96"/>
        <end position="118"/>
    </location>
</feature>
<dbReference type="KEGG" id="hbl:XJ32_00045"/>
<feature type="transmembrane region" description="Helical" evidence="1">
    <location>
        <begin position="183"/>
        <end position="206"/>
    </location>
</feature>
<sequence>MEILEIENHAELKSAKNGLVYAVLCGIIICMLSPILVQSDMLFNVISLAFLVYSLYVLYRFSKIVNALLFRNYVYMIVIQILCSFALALFESSSALVLLEALIAYFIVVLCCNMYFSYKIAYEMSSITNLGHFITAFKLYALASFVMLLGIFLVALAFDTSGIQSGMQVDMAIATLAQANSSLLFAFLVLLVVIFATFCIALGFILRGLIKITHVRVRISNIH</sequence>